<keyword evidence="2" id="KW-1185">Reference proteome</keyword>
<dbReference type="SUPFAM" id="SSF54285">
    <property type="entry name" value="MoaD/ThiS"/>
    <property type="match status" value="1"/>
</dbReference>
<dbReference type="Pfam" id="PF02597">
    <property type="entry name" value="ThiS"/>
    <property type="match status" value="1"/>
</dbReference>
<dbReference type="eggNOG" id="COG1977">
    <property type="taxonomic scope" value="Bacteria"/>
</dbReference>
<sequence length="87" mass="9321">MVHMRIHYFAAARAATGVSEETSEGFDTLGELLDDAAARHTGRTDSGLSLADILERCTFLVDGQRAERAFVLDGAQRVDVLPPFAGG</sequence>
<evidence type="ECO:0000313" key="2">
    <source>
        <dbReference type="Proteomes" id="UP000001727"/>
    </source>
</evidence>
<dbReference type="EMBL" id="AM942444">
    <property type="protein sequence ID" value="CAQ04658.1"/>
    <property type="molecule type" value="Genomic_DNA"/>
</dbReference>
<dbReference type="CDD" id="cd17040">
    <property type="entry name" value="Ubl_MoaD_like"/>
    <property type="match status" value="1"/>
</dbReference>
<organism evidence="1 2">
    <name type="scientific">Corynebacterium urealyticum (strain ATCC 43042 / DSM 7109)</name>
    <dbReference type="NCBI Taxonomy" id="504474"/>
    <lineage>
        <taxon>Bacteria</taxon>
        <taxon>Bacillati</taxon>
        <taxon>Actinomycetota</taxon>
        <taxon>Actinomycetes</taxon>
        <taxon>Mycobacteriales</taxon>
        <taxon>Corynebacteriaceae</taxon>
        <taxon>Corynebacterium</taxon>
    </lineage>
</organism>
<dbReference type="HOGENOM" id="CLU_114601_2_0_11"/>
<gene>
    <name evidence="1" type="ordered locus">cu0698</name>
</gene>
<name>B1VFW9_CORU7</name>
<dbReference type="InterPro" id="IPR012675">
    <property type="entry name" value="Beta-grasp_dom_sf"/>
</dbReference>
<dbReference type="InterPro" id="IPR003749">
    <property type="entry name" value="ThiS/MoaD-like"/>
</dbReference>
<reference evidence="1 2" key="1">
    <citation type="journal article" date="2008" name="J. Biotechnol.">
        <title>The lifestyle of Corynebacterium urealyticum derived from its complete genome sequence established by pyrosequencing.</title>
        <authorList>
            <person name="Tauch A."/>
            <person name="Trost E."/>
            <person name="Tilker A."/>
            <person name="Ludewig U."/>
            <person name="Schneiker S."/>
            <person name="Goesmann A."/>
            <person name="Arnold W."/>
            <person name="Bekel T."/>
            <person name="Brinkrolf K."/>
            <person name="Brune I."/>
            <person name="Goetker S."/>
            <person name="Kalinowski J."/>
            <person name="Kamp P.-B."/>
            <person name="Lobo F.P."/>
            <person name="Viehoever P."/>
            <person name="Weisshaar B."/>
            <person name="Soriano F."/>
            <person name="Droege M."/>
            <person name="Puehler A."/>
        </authorList>
    </citation>
    <scope>NUCLEOTIDE SEQUENCE [LARGE SCALE GENOMIC DNA]</scope>
    <source>
        <strain evidence="2">ATCC 43042 / DSM 7109</strain>
    </source>
</reference>
<proteinExistence type="predicted"/>
<dbReference type="Gene3D" id="3.10.20.30">
    <property type="match status" value="1"/>
</dbReference>
<evidence type="ECO:0000313" key="1">
    <source>
        <dbReference type="EMBL" id="CAQ04658.1"/>
    </source>
</evidence>
<protein>
    <submittedName>
        <fullName evidence="1">Putative molybdopterin converting factor</fullName>
    </submittedName>
</protein>
<dbReference type="Proteomes" id="UP000001727">
    <property type="component" value="Chromosome"/>
</dbReference>
<dbReference type="InterPro" id="IPR016155">
    <property type="entry name" value="Mopterin_synth/thiamin_S_b"/>
</dbReference>
<dbReference type="KEGG" id="cur:cu0698"/>
<dbReference type="STRING" id="504474.cu0698"/>
<dbReference type="AlphaFoldDB" id="B1VFW9"/>
<accession>B1VFW9</accession>